<feature type="region of interest" description="Disordered" evidence="1">
    <location>
        <begin position="129"/>
        <end position="157"/>
    </location>
</feature>
<sequence>MRSRPALYPIPDAPAPGDAALAAQVEPADPPTGDGVGREGDLTVYVDTDPRPPVVSVVGALEGHGHALLAAVLDHVREQVGQPIVVDLHGVSRTDQRALTPVLTADVVLTDTSPAVDEVLLDLTRRAQAATGRVGRARRPPAGARRSASPTPRPHRR</sequence>
<dbReference type="EMBL" id="JBHSGR010000014">
    <property type="protein sequence ID" value="MFC4694463.1"/>
    <property type="molecule type" value="Genomic_DNA"/>
</dbReference>
<evidence type="ECO:0000313" key="2">
    <source>
        <dbReference type="EMBL" id="MFC4694463.1"/>
    </source>
</evidence>
<proteinExistence type="predicted"/>
<evidence type="ECO:0000313" key="3">
    <source>
        <dbReference type="Proteomes" id="UP001596025"/>
    </source>
</evidence>
<evidence type="ECO:0000256" key="1">
    <source>
        <dbReference type="SAM" id="MobiDB-lite"/>
    </source>
</evidence>
<feature type="compositionally biased region" description="Low complexity" evidence="1">
    <location>
        <begin position="129"/>
        <end position="150"/>
    </location>
</feature>
<name>A0ABV9LJY6_9ACTN</name>
<evidence type="ECO:0008006" key="4">
    <source>
        <dbReference type="Google" id="ProtNLM"/>
    </source>
</evidence>
<accession>A0ABV9LJY6</accession>
<dbReference type="Proteomes" id="UP001596025">
    <property type="component" value="Unassembled WGS sequence"/>
</dbReference>
<gene>
    <name evidence="2" type="ORF">ACFO3M_13770</name>
</gene>
<comment type="caution">
    <text evidence="2">The sequence shown here is derived from an EMBL/GenBank/DDBJ whole genome shotgun (WGS) entry which is preliminary data.</text>
</comment>
<reference evidence="3" key="1">
    <citation type="journal article" date="2019" name="Int. J. Syst. Evol. Microbiol.">
        <title>The Global Catalogue of Microorganisms (GCM) 10K type strain sequencing project: providing services to taxonomists for standard genome sequencing and annotation.</title>
        <authorList>
            <consortium name="The Broad Institute Genomics Platform"/>
            <consortium name="The Broad Institute Genome Sequencing Center for Infectious Disease"/>
            <person name="Wu L."/>
            <person name="Ma J."/>
        </authorList>
    </citation>
    <scope>NUCLEOTIDE SEQUENCE [LARGE SCALE GENOMIC DNA]</scope>
    <source>
        <strain evidence="3">CCUG 62763</strain>
    </source>
</reference>
<organism evidence="2 3">
    <name type="scientific">Geodermatophilus arenarius</name>
    <dbReference type="NCBI Taxonomy" id="1137990"/>
    <lineage>
        <taxon>Bacteria</taxon>
        <taxon>Bacillati</taxon>
        <taxon>Actinomycetota</taxon>
        <taxon>Actinomycetes</taxon>
        <taxon>Geodermatophilales</taxon>
        <taxon>Geodermatophilaceae</taxon>
        <taxon>Geodermatophilus</taxon>
    </lineage>
</organism>
<feature type="region of interest" description="Disordered" evidence="1">
    <location>
        <begin position="1"/>
        <end position="20"/>
    </location>
</feature>
<protein>
    <recommendedName>
        <fullName evidence="4">STAS domain-containing protein</fullName>
    </recommendedName>
</protein>
<keyword evidence="3" id="KW-1185">Reference proteome</keyword>
<dbReference type="RefSeq" id="WP_387989542.1">
    <property type="nucleotide sequence ID" value="NZ_JBHSGR010000014.1"/>
</dbReference>